<feature type="region of interest" description="Disordered" evidence="5">
    <location>
        <begin position="41"/>
        <end position="286"/>
    </location>
</feature>
<keyword evidence="3 6" id="KW-1133">Transmembrane helix</keyword>
<dbReference type="Proteomes" id="UP000494245">
    <property type="component" value="Unassembled WGS sequence"/>
</dbReference>
<feature type="transmembrane region" description="Helical" evidence="6">
    <location>
        <begin position="466"/>
        <end position="485"/>
    </location>
</feature>
<evidence type="ECO:0000256" key="3">
    <source>
        <dbReference type="ARBA" id="ARBA00022989"/>
    </source>
</evidence>
<feature type="domain" description="Zinc finger/thioredoxin putative" evidence="8">
    <location>
        <begin position="1"/>
        <end position="36"/>
    </location>
</feature>
<feature type="transmembrane region" description="Helical" evidence="6">
    <location>
        <begin position="505"/>
        <end position="528"/>
    </location>
</feature>
<evidence type="ECO:0000256" key="5">
    <source>
        <dbReference type="SAM" id="MobiDB-lite"/>
    </source>
</evidence>
<evidence type="ECO:0000259" key="7">
    <source>
        <dbReference type="Pfam" id="PF04893"/>
    </source>
</evidence>
<evidence type="ECO:0000259" key="8">
    <source>
        <dbReference type="Pfam" id="PF13717"/>
    </source>
</evidence>
<evidence type="ECO:0008006" key="11">
    <source>
        <dbReference type="Google" id="ProtNLM"/>
    </source>
</evidence>
<dbReference type="Pfam" id="PF13717">
    <property type="entry name" value="Zn_ribbon_4"/>
    <property type="match status" value="1"/>
</dbReference>
<evidence type="ECO:0000256" key="2">
    <source>
        <dbReference type="ARBA" id="ARBA00022692"/>
    </source>
</evidence>
<dbReference type="EMBL" id="BLTE01000011">
    <property type="protein sequence ID" value="GFK94646.1"/>
    <property type="molecule type" value="Genomic_DNA"/>
</dbReference>
<feature type="transmembrane region" description="Helical" evidence="6">
    <location>
        <begin position="417"/>
        <end position="445"/>
    </location>
</feature>
<evidence type="ECO:0000313" key="10">
    <source>
        <dbReference type="Proteomes" id="UP000494245"/>
    </source>
</evidence>
<keyword evidence="2 6" id="KW-0812">Transmembrane</keyword>
<dbReference type="InterPro" id="IPR006977">
    <property type="entry name" value="Yip1_dom"/>
</dbReference>
<proteinExistence type="predicted"/>
<keyword evidence="10" id="KW-1185">Reference proteome</keyword>
<gene>
    <name evidence="9" type="ORF">NNJEOMEG_02493</name>
</gene>
<dbReference type="Pfam" id="PF04893">
    <property type="entry name" value="Yip1"/>
    <property type="match status" value="1"/>
</dbReference>
<reference evidence="9 10" key="1">
    <citation type="submission" date="2020-04" db="EMBL/GenBank/DDBJ databases">
        <authorList>
            <consortium name="Desulfovibrio sp. FSS-1 genome sequencing consortium"/>
            <person name="Shimoshige H."/>
            <person name="Kobayashi H."/>
            <person name="Maekawa T."/>
        </authorList>
    </citation>
    <scope>NUCLEOTIDE SEQUENCE [LARGE SCALE GENOMIC DNA]</scope>
    <source>
        <strain evidence="9 10">SIID29052-01</strain>
    </source>
</reference>
<evidence type="ECO:0000256" key="6">
    <source>
        <dbReference type="SAM" id="Phobius"/>
    </source>
</evidence>
<accession>A0A6V8LXV5</accession>
<dbReference type="GO" id="GO:0016020">
    <property type="term" value="C:membrane"/>
    <property type="evidence" value="ECO:0007669"/>
    <property type="project" value="UniProtKB-SubCell"/>
</dbReference>
<comment type="caution">
    <text evidence="9">The sequence shown here is derived from an EMBL/GenBank/DDBJ whole genome shotgun (WGS) entry which is preliminary data.</text>
</comment>
<keyword evidence="4 6" id="KW-0472">Membrane</keyword>
<dbReference type="RefSeq" id="WP_173084915.1">
    <property type="nucleotide sequence ID" value="NZ_BLTE01000011.1"/>
</dbReference>
<name>A0A6V8LXV5_9BACT</name>
<dbReference type="InterPro" id="IPR011723">
    <property type="entry name" value="Znf/thioredoxin_put"/>
</dbReference>
<dbReference type="AlphaFoldDB" id="A0A6V8LXV5"/>
<protein>
    <recommendedName>
        <fullName evidence="11">Yip1 domain-containing protein</fullName>
    </recommendedName>
</protein>
<reference evidence="9 10" key="2">
    <citation type="submission" date="2020-05" db="EMBL/GenBank/DDBJ databases">
        <title>Draft genome sequence of Desulfovibrio sp. strainFSS-1.</title>
        <authorList>
            <person name="Shimoshige H."/>
            <person name="Kobayashi H."/>
            <person name="Maekawa T."/>
        </authorList>
    </citation>
    <scope>NUCLEOTIDE SEQUENCE [LARGE SCALE GENOMIC DNA]</scope>
    <source>
        <strain evidence="9 10">SIID29052-01</strain>
    </source>
</reference>
<feature type="compositionally biased region" description="Basic and acidic residues" evidence="5">
    <location>
        <begin position="323"/>
        <end position="332"/>
    </location>
</feature>
<evidence type="ECO:0000256" key="1">
    <source>
        <dbReference type="ARBA" id="ARBA00004141"/>
    </source>
</evidence>
<evidence type="ECO:0000256" key="4">
    <source>
        <dbReference type="ARBA" id="ARBA00023136"/>
    </source>
</evidence>
<feature type="domain" description="Yip1" evidence="7">
    <location>
        <begin position="349"/>
        <end position="522"/>
    </location>
</feature>
<evidence type="ECO:0000313" key="9">
    <source>
        <dbReference type="EMBL" id="GFK94646.1"/>
    </source>
</evidence>
<feature type="transmembrane region" description="Helical" evidence="6">
    <location>
        <begin position="371"/>
        <end position="391"/>
    </location>
</feature>
<sequence length="531" mass="57861">MRIVCPQCGYSRDIPADKVPARSAIATCPKCQFRFRFRGRDSLPAEEPAPEEPVYPPRPSRPRTDWNPGRPAPAAQSFEPSQKLYGAEPEPAPPVQPRPQARWLPDPEPAPEADPYDAPARRRPAQPEDDDFARPPFVPAREPEPDPEPWRAPAAPAPPASPARASVQARRQTFEPVPPPVQAPNGTRIWSQPPGDDGEFQAPPGHTGQDVRPPADPWDIRGNEPSQGRFVPTDDFDDAPAAPAARRAQVRVERTQNQAWANDPDAPLPEEQPQDVQPSEAVAGEDSVRDIWARLQAMGGETRPRQSGGPEQAEAPGHGHPPARHDGPAPWETLEHHGVVPAYLNTAKAILVRPGDFFDQLPPMEGVLRPLVFALVTCLVAVLAGVVWNSFGLGPNLSELGRTDGFQGLGRGPVGGLAMLGLAPIVLAGFVYLDAGLGHLLLGLLRSATRPFAETFRTLCYAGAPWLLSLLPVPYSYLIPVVLIWHMTLQAIGLKKLHHAGYPQVLAAVLVKWSLYFMASFAFLHVLITRR</sequence>
<feature type="region of interest" description="Disordered" evidence="5">
    <location>
        <begin position="299"/>
        <end position="332"/>
    </location>
</feature>
<organism evidence="9 10">
    <name type="scientific">Fundidesulfovibrio magnetotacticus</name>
    <dbReference type="NCBI Taxonomy" id="2730080"/>
    <lineage>
        <taxon>Bacteria</taxon>
        <taxon>Pseudomonadati</taxon>
        <taxon>Thermodesulfobacteriota</taxon>
        <taxon>Desulfovibrionia</taxon>
        <taxon>Desulfovibrionales</taxon>
        <taxon>Desulfovibrionaceae</taxon>
        <taxon>Fundidesulfovibrio</taxon>
    </lineage>
</organism>
<comment type="subcellular location">
    <subcellularLocation>
        <location evidence="1">Membrane</location>
        <topology evidence="1">Multi-pass membrane protein</topology>
    </subcellularLocation>
</comment>